<comment type="subcellular location">
    <subcellularLocation>
        <location evidence="1">Mitochondrion outer membrane</location>
        <topology evidence="1">Single-pass membrane protein</topology>
    </subcellularLocation>
</comment>
<evidence type="ECO:0000256" key="7">
    <source>
        <dbReference type="ARBA" id="ARBA00022989"/>
    </source>
</evidence>
<keyword evidence="7" id="KW-1133">Transmembrane helix</keyword>
<evidence type="ECO:0000256" key="11">
    <source>
        <dbReference type="ARBA" id="ARBA00023170"/>
    </source>
</evidence>
<evidence type="ECO:0000256" key="6">
    <source>
        <dbReference type="ARBA" id="ARBA00022927"/>
    </source>
</evidence>
<evidence type="ECO:0000256" key="1">
    <source>
        <dbReference type="ARBA" id="ARBA00004572"/>
    </source>
</evidence>
<keyword evidence="5" id="KW-1000">Mitochondrion outer membrane</keyword>
<name>A0ABR2X0V2_9FUNG</name>
<sequence>MGKIEELPIDHVEEVSDSEYSDFESDSEYEEVAEESLLERLSALKEVIPEKQRKAVSSFASTIYNAGWTATTFVGKSAWVLTTSALLIILPLALEIEKEQALIQFENEARMQQQSQQQMLSGQPGQGQSLPGQMPYGGLVPPGFQSQ</sequence>
<evidence type="ECO:0000256" key="12">
    <source>
        <dbReference type="SAM" id="MobiDB-lite"/>
    </source>
</evidence>
<keyword evidence="10" id="KW-0472">Membrane</keyword>
<dbReference type="EMBL" id="JASJQH010000082">
    <property type="protein sequence ID" value="KAK9767371.1"/>
    <property type="molecule type" value="Genomic_DNA"/>
</dbReference>
<evidence type="ECO:0000256" key="10">
    <source>
        <dbReference type="ARBA" id="ARBA00023136"/>
    </source>
</evidence>
<feature type="region of interest" description="Disordered" evidence="12">
    <location>
        <begin position="113"/>
        <end position="147"/>
    </location>
</feature>
<accession>A0ABR2X0V2</accession>
<dbReference type="InterPro" id="IPR005683">
    <property type="entry name" value="Tom22"/>
</dbReference>
<comment type="caution">
    <text evidence="13">The sequence shown here is derived from an EMBL/GenBank/DDBJ whole genome shotgun (WGS) entry which is preliminary data.</text>
</comment>
<keyword evidence="4" id="KW-0812">Transmembrane</keyword>
<gene>
    <name evidence="13" type="primary">tom22_1</name>
    <name evidence="13" type="ORF">K7432_002908</name>
</gene>
<feature type="compositionally biased region" description="Low complexity" evidence="12">
    <location>
        <begin position="113"/>
        <end position="134"/>
    </location>
</feature>
<proteinExistence type="inferred from homology"/>
<keyword evidence="11 13" id="KW-0675">Receptor</keyword>
<protein>
    <submittedName>
        <fullName evidence="13">Mitochondrial import receptor subunit Tom22</fullName>
    </submittedName>
</protein>
<evidence type="ECO:0000256" key="4">
    <source>
        <dbReference type="ARBA" id="ARBA00022692"/>
    </source>
</evidence>
<keyword evidence="6" id="KW-0653">Protein transport</keyword>
<keyword evidence="14" id="KW-1185">Reference proteome</keyword>
<keyword evidence="9" id="KW-0496">Mitochondrion</keyword>
<evidence type="ECO:0000256" key="5">
    <source>
        <dbReference type="ARBA" id="ARBA00022787"/>
    </source>
</evidence>
<organism evidence="13 14">
    <name type="scientific">Basidiobolus ranarum</name>
    <dbReference type="NCBI Taxonomy" id="34480"/>
    <lineage>
        <taxon>Eukaryota</taxon>
        <taxon>Fungi</taxon>
        <taxon>Fungi incertae sedis</taxon>
        <taxon>Zoopagomycota</taxon>
        <taxon>Entomophthoromycotina</taxon>
        <taxon>Basidiobolomycetes</taxon>
        <taxon>Basidiobolales</taxon>
        <taxon>Basidiobolaceae</taxon>
        <taxon>Basidiobolus</taxon>
    </lineage>
</organism>
<evidence type="ECO:0000313" key="13">
    <source>
        <dbReference type="EMBL" id="KAK9767371.1"/>
    </source>
</evidence>
<dbReference type="PANTHER" id="PTHR12504">
    <property type="entry name" value="MITOCHONDRIAL IMPORT RECEPTOR SUBUNIT TOM22"/>
    <property type="match status" value="1"/>
</dbReference>
<dbReference type="Pfam" id="PF04281">
    <property type="entry name" value="Tom22"/>
    <property type="match status" value="1"/>
</dbReference>
<evidence type="ECO:0000313" key="14">
    <source>
        <dbReference type="Proteomes" id="UP001479436"/>
    </source>
</evidence>
<evidence type="ECO:0000256" key="8">
    <source>
        <dbReference type="ARBA" id="ARBA00023010"/>
    </source>
</evidence>
<dbReference type="CDD" id="cd22884">
    <property type="entry name" value="TOM22"/>
    <property type="match status" value="1"/>
</dbReference>
<evidence type="ECO:0000256" key="3">
    <source>
        <dbReference type="ARBA" id="ARBA00022448"/>
    </source>
</evidence>
<keyword evidence="8" id="KW-0811">Translocation</keyword>
<keyword evidence="3" id="KW-0813">Transport</keyword>
<comment type="similarity">
    <text evidence="2">Belongs to the Tom22 family.</text>
</comment>
<evidence type="ECO:0000256" key="2">
    <source>
        <dbReference type="ARBA" id="ARBA00009874"/>
    </source>
</evidence>
<reference evidence="13 14" key="1">
    <citation type="submission" date="2023-04" db="EMBL/GenBank/DDBJ databases">
        <title>Genome of Basidiobolus ranarum AG-B5.</title>
        <authorList>
            <person name="Stajich J.E."/>
            <person name="Carter-House D."/>
            <person name="Gryganskyi A."/>
        </authorList>
    </citation>
    <scope>NUCLEOTIDE SEQUENCE [LARGE SCALE GENOMIC DNA]</scope>
    <source>
        <strain evidence="13 14">AG-B5</strain>
    </source>
</reference>
<dbReference type="PANTHER" id="PTHR12504:SF0">
    <property type="entry name" value="MITOCHONDRIAL IMPORT RECEPTOR SUBUNIT TOM22 HOMOLOG"/>
    <property type="match status" value="1"/>
</dbReference>
<evidence type="ECO:0000256" key="9">
    <source>
        <dbReference type="ARBA" id="ARBA00023128"/>
    </source>
</evidence>
<dbReference type="Proteomes" id="UP001479436">
    <property type="component" value="Unassembled WGS sequence"/>
</dbReference>